<dbReference type="InterPro" id="IPR052157">
    <property type="entry name" value="BCAA_transport_permease"/>
</dbReference>
<dbReference type="InterPro" id="IPR001851">
    <property type="entry name" value="ABC_transp_permease"/>
</dbReference>
<evidence type="ECO:0000256" key="4">
    <source>
        <dbReference type="ARBA" id="ARBA00022692"/>
    </source>
</evidence>
<keyword evidence="3" id="KW-1003">Cell membrane</keyword>
<reference evidence="10 11" key="1">
    <citation type="journal article" date="2019" name="Int. J. Syst. Evol. Microbiol.">
        <title>The Global Catalogue of Microorganisms (GCM) 10K type strain sequencing project: providing services to taxonomists for standard genome sequencing and annotation.</title>
        <authorList>
            <consortium name="The Broad Institute Genomics Platform"/>
            <consortium name="The Broad Institute Genome Sequencing Center for Infectious Disease"/>
            <person name="Wu L."/>
            <person name="Ma J."/>
        </authorList>
    </citation>
    <scope>NUCLEOTIDE SEQUENCE [LARGE SCALE GENOMIC DNA]</scope>
    <source>
        <strain evidence="10 11">CGMCC 1.12543</strain>
    </source>
</reference>
<dbReference type="AlphaFoldDB" id="A0ABD5RSM9"/>
<dbReference type="Proteomes" id="UP001596099">
    <property type="component" value="Unassembled WGS sequence"/>
</dbReference>
<feature type="transmembrane region" description="Helical" evidence="9">
    <location>
        <begin position="139"/>
        <end position="163"/>
    </location>
</feature>
<proteinExistence type="inferred from homology"/>
<evidence type="ECO:0000256" key="2">
    <source>
        <dbReference type="ARBA" id="ARBA00022448"/>
    </source>
</evidence>
<evidence type="ECO:0000256" key="9">
    <source>
        <dbReference type="SAM" id="Phobius"/>
    </source>
</evidence>
<feature type="transmembrane region" description="Helical" evidence="9">
    <location>
        <begin position="21"/>
        <end position="54"/>
    </location>
</feature>
<dbReference type="CDD" id="cd06582">
    <property type="entry name" value="TM_PBP1_LivH_like"/>
    <property type="match status" value="1"/>
</dbReference>
<dbReference type="GO" id="GO:0005886">
    <property type="term" value="C:plasma membrane"/>
    <property type="evidence" value="ECO:0007669"/>
    <property type="project" value="UniProtKB-SubCell"/>
</dbReference>
<evidence type="ECO:0000256" key="8">
    <source>
        <dbReference type="ARBA" id="ARBA00037998"/>
    </source>
</evidence>
<sequence>MIVAQLSRIGALLVDGLSIGLLYAMLGLGITLVFGLGGILNLALGVFCVIALLIVFELAGAVPLVAAVVIAVVATAALGLTTEQTLFRLVYRSEGDDRLLLGIFTTLGLSILLQGVLSLEYSGLFSIPMEFSSYNLFGTVVRGSSVTIIALSLVTLLAMYLFFSRTYTGMATRTIMQDETGATLCGIDTGRMRSLVFVLSIGIAAFAGILYGLSFEAGVSDSFDLTITAVIVSIVGGVTSILGVVVAGILLGILTTFISAFLGSYISTIALFGAAIVVLLAKPEGIQ</sequence>
<dbReference type="Pfam" id="PF02653">
    <property type="entry name" value="BPD_transp_2"/>
    <property type="match status" value="1"/>
</dbReference>
<feature type="transmembrane region" description="Helical" evidence="9">
    <location>
        <begin position="225"/>
        <end position="253"/>
    </location>
</feature>
<dbReference type="GO" id="GO:0006865">
    <property type="term" value="P:amino acid transport"/>
    <property type="evidence" value="ECO:0007669"/>
    <property type="project" value="UniProtKB-KW"/>
</dbReference>
<keyword evidence="4 9" id="KW-0812">Transmembrane</keyword>
<organism evidence="10 11">
    <name type="scientific">Halomarina salina</name>
    <dbReference type="NCBI Taxonomy" id="1872699"/>
    <lineage>
        <taxon>Archaea</taxon>
        <taxon>Methanobacteriati</taxon>
        <taxon>Methanobacteriota</taxon>
        <taxon>Stenosarchaea group</taxon>
        <taxon>Halobacteria</taxon>
        <taxon>Halobacteriales</taxon>
        <taxon>Natronomonadaceae</taxon>
        <taxon>Halomarina</taxon>
    </lineage>
</organism>
<keyword evidence="2" id="KW-0813">Transport</keyword>
<accession>A0ABD5RSM9</accession>
<gene>
    <name evidence="10" type="ORF">ACFPYI_19880</name>
</gene>
<evidence type="ECO:0000256" key="6">
    <source>
        <dbReference type="ARBA" id="ARBA00022989"/>
    </source>
</evidence>
<evidence type="ECO:0000313" key="11">
    <source>
        <dbReference type="Proteomes" id="UP001596099"/>
    </source>
</evidence>
<dbReference type="PANTHER" id="PTHR11795">
    <property type="entry name" value="BRANCHED-CHAIN AMINO ACID TRANSPORT SYSTEM PERMEASE PROTEIN LIVH"/>
    <property type="match status" value="1"/>
</dbReference>
<feature type="transmembrane region" description="Helical" evidence="9">
    <location>
        <begin position="60"/>
        <end position="78"/>
    </location>
</feature>
<keyword evidence="5" id="KW-0029">Amino-acid transport</keyword>
<feature type="transmembrane region" description="Helical" evidence="9">
    <location>
        <begin position="99"/>
        <end position="119"/>
    </location>
</feature>
<keyword evidence="6 9" id="KW-1133">Transmembrane helix</keyword>
<comment type="subcellular location">
    <subcellularLocation>
        <location evidence="1">Cell membrane</location>
        <topology evidence="1">Multi-pass membrane protein</topology>
    </subcellularLocation>
</comment>
<comment type="caution">
    <text evidence="10">The sequence shown here is derived from an EMBL/GenBank/DDBJ whole genome shotgun (WGS) entry which is preliminary data.</text>
</comment>
<keyword evidence="7 9" id="KW-0472">Membrane</keyword>
<feature type="transmembrane region" description="Helical" evidence="9">
    <location>
        <begin position="260"/>
        <end position="281"/>
    </location>
</feature>
<dbReference type="RefSeq" id="WP_247420645.1">
    <property type="nucleotide sequence ID" value="NZ_JALLGW010000003.1"/>
</dbReference>
<evidence type="ECO:0000256" key="5">
    <source>
        <dbReference type="ARBA" id="ARBA00022970"/>
    </source>
</evidence>
<evidence type="ECO:0000256" key="1">
    <source>
        <dbReference type="ARBA" id="ARBA00004651"/>
    </source>
</evidence>
<evidence type="ECO:0000313" key="10">
    <source>
        <dbReference type="EMBL" id="MFC5973595.1"/>
    </source>
</evidence>
<name>A0ABD5RSM9_9EURY</name>
<comment type="similarity">
    <text evidence="8">Belongs to the binding-protein-dependent transport system permease family. LivHM subfamily.</text>
</comment>
<evidence type="ECO:0000256" key="3">
    <source>
        <dbReference type="ARBA" id="ARBA00022475"/>
    </source>
</evidence>
<protein>
    <submittedName>
        <fullName evidence="10">Branched-chain amino acid ABC transporter permease</fullName>
    </submittedName>
</protein>
<evidence type="ECO:0000256" key="7">
    <source>
        <dbReference type="ARBA" id="ARBA00023136"/>
    </source>
</evidence>
<dbReference type="EMBL" id="JBHSQH010000002">
    <property type="protein sequence ID" value="MFC5973595.1"/>
    <property type="molecule type" value="Genomic_DNA"/>
</dbReference>
<keyword evidence="11" id="KW-1185">Reference proteome</keyword>
<dbReference type="PANTHER" id="PTHR11795:SF450">
    <property type="entry name" value="ABC TRANSPORTER PERMEASE PROTEIN"/>
    <property type="match status" value="1"/>
</dbReference>
<feature type="transmembrane region" description="Helical" evidence="9">
    <location>
        <begin position="195"/>
        <end position="213"/>
    </location>
</feature>